<reference evidence="3 4" key="1">
    <citation type="submission" date="2024-10" db="EMBL/GenBank/DDBJ databases">
        <authorList>
            <person name="Topkara A.R."/>
            <person name="Saygin H."/>
        </authorList>
    </citation>
    <scope>NUCLEOTIDE SEQUENCE [LARGE SCALE GENOMIC DNA]</scope>
    <source>
        <strain evidence="3 4">M3C6</strain>
    </source>
</reference>
<proteinExistence type="predicted"/>
<evidence type="ECO:0000313" key="3">
    <source>
        <dbReference type="EMBL" id="MFG1709612.1"/>
    </source>
</evidence>
<gene>
    <name evidence="3" type="ORF">ACFLIM_41170</name>
</gene>
<dbReference type="Pfam" id="PF13560">
    <property type="entry name" value="HTH_31"/>
    <property type="match status" value="1"/>
</dbReference>
<keyword evidence="4" id="KW-1185">Reference proteome</keyword>
<feature type="domain" description="HTH cro/C1-type" evidence="2">
    <location>
        <begin position="26"/>
        <end position="81"/>
    </location>
</feature>
<dbReference type="RefSeq" id="WP_393174560.1">
    <property type="nucleotide sequence ID" value="NZ_JBICRM010000038.1"/>
</dbReference>
<dbReference type="InterPro" id="IPR001387">
    <property type="entry name" value="Cro/C1-type_HTH"/>
</dbReference>
<dbReference type="CDD" id="cd00093">
    <property type="entry name" value="HTH_XRE"/>
    <property type="match status" value="1"/>
</dbReference>
<dbReference type="SMART" id="SM00530">
    <property type="entry name" value="HTH_XRE"/>
    <property type="match status" value="1"/>
</dbReference>
<evidence type="ECO:0000313" key="4">
    <source>
        <dbReference type="Proteomes" id="UP001603978"/>
    </source>
</evidence>
<evidence type="ECO:0000256" key="1">
    <source>
        <dbReference type="SAM" id="MobiDB-lite"/>
    </source>
</evidence>
<dbReference type="PROSITE" id="PS50943">
    <property type="entry name" value="HTH_CROC1"/>
    <property type="match status" value="1"/>
</dbReference>
<dbReference type="InterPro" id="IPR010982">
    <property type="entry name" value="Lambda_DNA-bd_dom_sf"/>
</dbReference>
<evidence type="ECO:0000259" key="2">
    <source>
        <dbReference type="PROSITE" id="PS50943"/>
    </source>
</evidence>
<comment type="caution">
    <text evidence="3">The sequence shown here is derived from an EMBL/GenBank/DDBJ whole genome shotgun (WGS) entry which is preliminary data.</text>
</comment>
<sequence>MDAEHPIWRTALTRATMKTATPGTIIRFYRRAENLTLAQLGKMCGYSASALSRMERGKQPLRDIAVLHSIATALSIPPELLGLAPAPHGAPAIASTPGAGAPMVDHRSGEGGDDPVRRRELLIGLGAVTGAAALGGSAAARTPGPQISLRGLEDILLNGAGAADSRPVPIGHRTDGAMPSQN</sequence>
<dbReference type="Proteomes" id="UP001603978">
    <property type="component" value="Unassembled WGS sequence"/>
</dbReference>
<accession>A0ABW7ATT1</accession>
<feature type="region of interest" description="Disordered" evidence="1">
    <location>
        <begin position="163"/>
        <end position="182"/>
    </location>
</feature>
<dbReference type="EMBL" id="JBICRM010000038">
    <property type="protein sequence ID" value="MFG1709612.1"/>
    <property type="molecule type" value="Genomic_DNA"/>
</dbReference>
<organism evidence="3 4">
    <name type="scientific">Nonomuraea marmarensis</name>
    <dbReference type="NCBI Taxonomy" id="3351344"/>
    <lineage>
        <taxon>Bacteria</taxon>
        <taxon>Bacillati</taxon>
        <taxon>Actinomycetota</taxon>
        <taxon>Actinomycetes</taxon>
        <taxon>Streptosporangiales</taxon>
        <taxon>Streptosporangiaceae</taxon>
        <taxon>Nonomuraea</taxon>
    </lineage>
</organism>
<dbReference type="Gene3D" id="1.10.260.40">
    <property type="entry name" value="lambda repressor-like DNA-binding domains"/>
    <property type="match status" value="1"/>
</dbReference>
<dbReference type="SUPFAM" id="SSF47413">
    <property type="entry name" value="lambda repressor-like DNA-binding domains"/>
    <property type="match status" value="1"/>
</dbReference>
<name>A0ABW7ATT1_9ACTN</name>
<protein>
    <submittedName>
        <fullName evidence="3">Helix-turn-helix domain-containing protein</fullName>
    </submittedName>
</protein>